<dbReference type="EMBL" id="AJIL01000077">
    <property type="protein sequence ID" value="KNE96767.1"/>
    <property type="molecule type" value="Genomic_DNA"/>
</dbReference>
<gene>
    <name evidence="2" type="ORF">PSTG_09904</name>
</gene>
<evidence type="ECO:0000313" key="3">
    <source>
        <dbReference type="Proteomes" id="UP000054564"/>
    </source>
</evidence>
<evidence type="ECO:0000256" key="1">
    <source>
        <dbReference type="SAM" id="SignalP"/>
    </source>
</evidence>
<evidence type="ECO:0000313" key="2">
    <source>
        <dbReference type="EMBL" id="KNE96767.1"/>
    </source>
</evidence>
<accession>A0A0L0VBS7</accession>
<reference evidence="3" key="1">
    <citation type="submission" date="2014-03" db="EMBL/GenBank/DDBJ databases">
        <title>The Genome Sequence of Puccinia striiformis f. sp. tritici PST-78.</title>
        <authorList>
            <consortium name="The Broad Institute Genome Sequencing Platform"/>
            <person name="Cuomo C."/>
            <person name="Hulbert S."/>
            <person name="Chen X."/>
            <person name="Walker B."/>
            <person name="Young S.K."/>
            <person name="Zeng Q."/>
            <person name="Gargeya S."/>
            <person name="Fitzgerald M."/>
            <person name="Haas B."/>
            <person name="Abouelleil A."/>
            <person name="Alvarado L."/>
            <person name="Arachchi H.M."/>
            <person name="Berlin A.M."/>
            <person name="Chapman S.B."/>
            <person name="Goldberg J."/>
            <person name="Griggs A."/>
            <person name="Gujja S."/>
            <person name="Hansen M."/>
            <person name="Howarth C."/>
            <person name="Imamovic A."/>
            <person name="Larimer J."/>
            <person name="McCowan C."/>
            <person name="Montmayeur A."/>
            <person name="Murphy C."/>
            <person name="Neiman D."/>
            <person name="Pearson M."/>
            <person name="Priest M."/>
            <person name="Roberts A."/>
            <person name="Saif S."/>
            <person name="Shea T."/>
            <person name="Sisk P."/>
            <person name="Sykes S."/>
            <person name="Wortman J."/>
            <person name="Nusbaum C."/>
            <person name="Birren B."/>
        </authorList>
    </citation>
    <scope>NUCLEOTIDE SEQUENCE [LARGE SCALE GENOMIC DNA]</scope>
    <source>
        <strain evidence="3">race PST-78</strain>
    </source>
</reference>
<dbReference type="Proteomes" id="UP000054564">
    <property type="component" value="Unassembled WGS sequence"/>
</dbReference>
<protein>
    <submittedName>
        <fullName evidence="2">Uncharacterized protein</fullName>
    </submittedName>
</protein>
<organism evidence="2 3">
    <name type="scientific">Puccinia striiformis f. sp. tritici PST-78</name>
    <dbReference type="NCBI Taxonomy" id="1165861"/>
    <lineage>
        <taxon>Eukaryota</taxon>
        <taxon>Fungi</taxon>
        <taxon>Dikarya</taxon>
        <taxon>Basidiomycota</taxon>
        <taxon>Pucciniomycotina</taxon>
        <taxon>Pucciniomycetes</taxon>
        <taxon>Pucciniales</taxon>
        <taxon>Pucciniaceae</taxon>
        <taxon>Puccinia</taxon>
    </lineage>
</organism>
<keyword evidence="3" id="KW-1185">Reference proteome</keyword>
<feature type="signal peptide" evidence="1">
    <location>
        <begin position="1"/>
        <end position="25"/>
    </location>
</feature>
<dbReference type="OrthoDB" id="2495273at2759"/>
<feature type="chain" id="PRO_5005549891" evidence="1">
    <location>
        <begin position="26"/>
        <end position="124"/>
    </location>
</feature>
<name>A0A0L0VBS7_9BASI</name>
<dbReference type="AlphaFoldDB" id="A0A0L0VBS7"/>
<comment type="caution">
    <text evidence="2">The sequence shown here is derived from an EMBL/GenBank/DDBJ whole genome shotgun (WGS) entry which is preliminary data.</text>
</comment>
<keyword evidence="1" id="KW-0732">Signal</keyword>
<sequence>MQSFNLFIVLAVLLINTQFISLVNTQSNSSKFFKCPGLKGKPTQTHAYCTRSITDQERKAENIGQDFTMWKEEIKKGVGGFTCDTVTLKGLAATDRFCCDVAGVIGKVEKSKQAMWTNNCSKAS</sequence>
<proteinExistence type="predicted"/>